<organism evidence="3 4">
    <name type="scientific">Agromyces rhizosphaerae</name>
    <dbReference type="NCBI Taxonomy" id="88374"/>
    <lineage>
        <taxon>Bacteria</taxon>
        <taxon>Bacillati</taxon>
        <taxon>Actinomycetota</taxon>
        <taxon>Actinomycetes</taxon>
        <taxon>Micrococcales</taxon>
        <taxon>Microbacteriaceae</taxon>
        <taxon>Agromyces</taxon>
    </lineage>
</organism>
<dbReference type="InterPro" id="IPR051603">
    <property type="entry name" value="Zinc-ADH_QOR/CCCR"/>
</dbReference>
<evidence type="ECO:0000313" key="4">
    <source>
        <dbReference type="Proteomes" id="UP001144396"/>
    </source>
</evidence>
<sequence>MPRAVLIERRGSVEDLVVREVPRPEPGPGEVRVRVRAAGLNPVDWKIIEREGSWQAFNGEGGLPTGNGNDLAGLVDAVGPGVAEWRVDDEVLGGRRFHAQADFAIVAADALVAKPEALTWEQAGSLQIAARTAAASVRQVAPQPGETVLVSAAAGGVGVLVAQLVARHGATAIGTASDDNHEFLRSIGVVPVAYGDGMVERIRAIAPAGVDAVLDNHGRSTMEAGLELGVDPARINTIADRPFAAEIGATTAGGASALDDDLADVAALVADGSLVFPVDSVYPIERVVEAYRHLRAGHLRGKVVLVTE</sequence>
<dbReference type="CDD" id="cd05289">
    <property type="entry name" value="MDR_like_2"/>
    <property type="match status" value="1"/>
</dbReference>
<dbReference type="Pfam" id="PF13602">
    <property type="entry name" value="ADH_zinc_N_2"/>
    <property type="match status" value="1"/>
</dbReference>
<feature type="domain" description="Enoyl reductase (ER)" evidence="2">
    <location>
        <begin position="11"/>
        <end position="305"/>
    </location>
</feature>
<keyword evidence="1" id="KW-0521">NADP</keyword>
<dbReference type="EMBL" id="BSDP01000001">
    <property type="protein sequence ID" value="GLI25852.1"/>
    <property type="molecule type" value="Genomic_DNA"/>
</dbReference>
<proteinExistence type="predicted"/>
<evidence type="ECO:0000259" key="2">
    <source>
        <dbReference type="SMART" id="SM00829"/>
    </source>
</evidence>
<dbReference type="SUPFAM" id="SSF51735">
    <property type="entry name" value="NAD(P)-binding Rossmann-fold domains"/>
    <property type="match status" value="1"/>
</dbReference>
<accession>A0A9W6CV64</accession>
<evidence type="ECO:0000313" key="3">
    <source>
        <dbReference type="EMBL" id="GLI25852.1"/>
    </source>
</evidence>
<dbReference type="Gene3D" id="3.90.180.10">
    <property type="entry name" value="Medium-chain alcohol dehydrogenases, catalytic domain"/>
    <property type="match status" value="1"/>
</dbReference>
<keyword evidence="4" id="KW-1185">Reference proteome</keyword>
<dbReference type="SMART" id="SM00829">
    <property type="entry name" value="PKS_ER"/>
    <property type="match status" value="1"/>
</dbReference>
<dbReference type="Gene3D" id="3.40.50.720">
    <property type="entry name" value="NAD(P)-binding Rossmann-like Domain"/>
    <property type="match status" value="1"/>
</dbReference>
<dbReference type="InterPro" id="IPR013154">
    <property type="entry name" value="ADH-like_N"/>
</dbReference>
<dbReference type="Proteomes" id="UP001144396">
    <property type="component" value="Unassembled WGS sequence"/>
</dbReference>
<dbReference type="GO" id="GO:0016491">
    <property type="term" value="F:oxidoreductase activity"/>
    <property type="evidence" value="ECO:0007669"/>
    <property type="project" value="InterPro"/>
</dbReference>
<dbReference type="AlphaFoldDB" id="A0A9W6CV64"/>
<dbReference type="InterPro" id="IPR036291">
    <property type="entry name" value="NAD(P)-bd_dom_sf"/>
</dbReference>
<dbReference type="RefSeq" id="WP_281881840.1">
    <property type="nucleotide sequence ID" value="NZ_BSDP01000001.1"/>
</dbReference>
<dbReference type="SUPFAM" id="SSF50129">
    <property type="entry name" value="GroES-like"/>
    <property type="match status" value="1"/>
</dbReference>
<dbReference type="Pfam" id="PF08240">
    <property type="entry name" value="ADH_N"/>
    <property type="match status" value="1"/>
</dbReference>
<name>A0A9W6CV64_9MICO</name>
<gene>
    <name evidence="3" type="ORF">ARHIZOSPH14_00940</name>
</gene>
<dbReference type="InterPro" id="IPR020843">
    <property type="entry name" value="ER"/>
</dbReference>
<dbReference type="PANTHER" id="PTHR44154:SF1">
    <property type="entry name" value="QUINONE OXIDOREDUCTASE"/>
    <property type="match status" value="1"/>
</dbReference>
<protein>
    <submittedName>
        <fullName evidence="3">Oxidoreductase</fullName>
    </submittedName>
</protein>
<comment type="caution">
    <text evidence="3">The sequence shown here is derived from an EMBL/GenBank/DDBJ whole genome shotgun (WGS) entry which is preliminary data.</text>
</comment>
<dbReference type="PANTHER" id="PTHR44154">
    <property type="entry name" value="QUINONE OXIDOREDUCTASE"/>
    <property type="match status" value="1"/>
</dbReference>
<reference evidence="3" key="1">
    <citation type="submission" date="2022-12" db="EMBL/GenBank/DDBJ databases">
        <title>Reference genome sequencing for broad-spectrum identification of bacterial and archaeal isolates by mass spectrometry.</title>
        <authorList>
            <person name="Sekiguchi Y."/>
            <person name="Tourlousse D.M."/>
        </authorList>
    </citation>
    <scope>NUCLEOTIDE SEQUENCE</scope>
    <source>
        <strain evidence="3">14</strain>
    </source>
</reference>
<evidence type="ECO:0000256" key="1">
    <source>
        <dbReference type="ARBA" id="ARBA00022857"/>
    </source>
</evidence>
<dbReference type="InterPro" id="IPR011032">
    <property type="entry name" value="GroES-like_sf"/>
</dbReference>